<sequence>MLSDRLFGEVTQIGDSSILRLKEFEIKRCTRTGHLFILNDLVGLECRRSKMSSNSICEHCRSSASGKHQPDGEQFADI</sequence>
<organism evidence="1">
    <name type="scientific">Arion vulgaris</name>
    <dbReference type="NCBI Taxonomy" id="1028688"/>
    <lineage>
        <taxon>Eukaryota</taxon>
        <taxon>Metazoa</taxon>
        <taxon>Spiralia</taxon>
        <taxon>Lophotrochozoa</taxon>
        <taxon>Mollusca</taxon>
        <taxon>Gastropoda</taxon>
        <taxon>Heterobranchia</taxon>
        <taxon>Euthyneura</taxon>
        <taxon>Panpulmonata</taxon>
        <taxon>Eupulmonata</taxon>
        <taxon>Stylommatophora</taxon>
        <taxon>Helicina</taxon>
        <taxon>Arionoidea</taxon>
        <taxon>Arionidae</taxon>
        <taxon>Arion</taxon>
    </lineage>
</organism>
<proteinExistence type="predicted"/>
<accession>A0A0B7BKG9</accession>
<name>A0A0B7BKG9_9EUPU</name>
<protein>
    <submittedName>
        <fullName evidence="1">Uncharacterized protein</fullName>
    </submittedName>
</protein>
<gene>
    <name evidence="1" type="primary">ORF190428</name>
</gene>
<evidence type="ECO:0000313" key="1">
    <source>
        <dbReference type="EMBL" id="CEK92836.1"/>
    </source>
</evidence>
<dbReference type="EMBL" id="HACG01045971">
    <property type="protein sequence ID" value="CEK92836.1"/>
    <property type="molecule type" value="Transcribed_RNA"/>
</dbReference>
<reference evidence="1" key="1">
    <citation type="submission" date="2014-12" db="EMBL/GenBank/DDBJ databases">
        <title>Insight into the proteome of Arion vulgaris.</title>
        <authorList>
            <person name="Aradska J."/>
            <person name="Bulat T."/>
            <person name="Smidak R."/>
            <person name="Sarate P."/>
            <person name="Gangsoo J."/>
            <person name="Sialana F."/>
            <person name="Bilban M."/>
            <person name="Lubec G."/>
        </authorList>
    </citation>
    <scope>NUCLEOTIDE SEQUENCE</scope>
    <source>
        <tissue evidence="1">Skin</tissue>
    </source>
</reference>
<dbReference type="AlphaFoldDB" id="A0A0B7BKG9"/>